<feature type="binding site" evidence="5">
    <location>
        <position position="168"/>
    </location>
    <ligand>
        <name>Fe cation</name>
        <dbReference type="ChEBI" id="CHEBI:24875"/>
        <note>catalytic</note>
    </ligand>
</feature>
<dbReference type="GO" id="GO:0016121">
    <property type="term" value="P:carotene catabolic process"/>
    <property type="evidence" value="ECO:0007669"/>
    <property type="project" value="TreeGrafter"/>
</dbReference>
<feature type="binding site" evidence="5">
    <location>
        <position position="219"/>
    </location>
    <ligand>
        <name>Fe cation</name>
        <dbReference type="ChEBI" id="CHEBI:24875"/>
        <note>catalytic</note>
    </ligand>
</feature>
<dbReference type="AlphaFoldDB" id="A0A0K1Q1S0"/>
<dbReference type="EMBL" id="CP012333">
    <property type="protein sequence ID" value="AKU99713.1"/>
    <property type="molecule type" value="Genomic_DNA"/>
</dbReference>
<comment type="similarity">
    <text evidence="1">Belongs to the carotenoid oxygenase family.</text>
</comment>
<reference evidence="6 7" key="1">
    <citation type="submission" date="2015-08" db="EMBL/GenBank/DDBJ databases">
        <authorList>
            <person name="Babu N.S."/>
            <person name="Beckwith C.J."/>
            <person name="Beseler K.G."/>
            <person name="Brison A."/>
            <person name="Carone J.V."/>
            <person name="Caskin T.P."/>
            <person name="Diamond M."/>
            <person name="Durham M.E."/>
            <person name="Foxe J.M."/>
            <person name="Go M."/>
            <person name="Henderson B.A."/>
            <person name="Jones I.B."/>
            <person name="McGettigan J.A."/>
            <person name="Micheletti S.J."/>
            <person name="Nasrallah M.E."/>
            <person name="Ortiz D."/>
            <person name="Piller C.R."/>
            <person name="Privatt S.R."/>
            <person name="Schneider S.L."/>
            <person name="Sharp S."/>
            <person name="Smith T.C."/>
            <person name="Stanton J.D."/>
            <person name="Ullery H.E."/>
            <person name="Wilson R.J."/>
            <person name="Serrano M.G."/>
            <person name="Buck G."/>
            <person name="Lee V."/>
            <person name="Wang Y."/>
            <person name="Carvalho R."/>
            <person name="Voegtly L."/>
            <person name="Shi R."/>
            <person name="Duckworth R."/>
            <person name="Johnson A."/>
            <person name="Loviza R."/>
            <person name="Walstead R."/>
            <person name="Shah Z."/>
            <person name="Kiflezghi M."/>
            <person name="Wade K."/>
            <person name="Ball S.L."/>
            <person name="Bradley K.W."/>
            <person name="Asai D.J."/>
            <person name="Bowman C.A."/>
            <person name="Russell D.A."/>
            <person name="Pope W.H."/>
            <person name="Jacobs-Sera D."/>
            <person name="Hendrix R.W."/>
            <person name="Hatfull G.F."/>
        </authorList>
    </citation>
    <scope>NUCLEOTIDE SEQUENCE [LARGE SCALE GENOMIC DNA]</scope>
    <source>
        <strain evidence="6 7">DSM 27648</strain>
    </source>
</reference>
<sequence>MSYSNNQSNPFFTGNFAPVDAERDISDLQILGNIPADLAGTLYRVGPNPHFGPRDDNYHWFSGDGMVHAWTIHAGRVAYRNRWVRTPKWELENRAGRALFGTFGNPATSDPITVGQNTGTANTNIVWHGGRLFALEEGHQPFELDVRTLSPKGHQSFGGVLNTRCTAHPKFDPHTGEMHIFAYSPDGPGTPTMLYGVLDRACNMTRLESFEVPYASMAHDFMVTKSHVLFPIMPLTSSLERAMRGQSLFAWEAGLRTHVGVMARGDSTQNLRWFETEACHVFHVMNAWDDGDKIVAYVMQSDVAPGLPDAEGRTVAPARAEARLCRWTLDLAAGKTQIERAYIDDLVAEFPRIDDRFSGLRNRYGFYACHGERAVRDAGEGVLFGSLASFDFSTNQRRLYTLPAGDVTSEPVFVPRSLGAEEGDGWLLSVVWRANERRSDLLIFDAVDLPGGPLATVQLPVRVPFGFHGNWRPHA</sequence>
<keyword evidence="3" id="KW-0560">Oxidoreductase</keyword>
<evidence type="ECO:0000313" key="6">
    <source>
        <dbReference type="EMBL" id="AKU99713.1"/>
    </source>
</evidence>
<evidence type="ECO:0000256" key="3">
    <source>
        <dbReference type="ARBA" id="ARBA00023002"/>
    </source>
</evidence>
<dbReference type="PANTHER" id="PTHR10543:SF89">
    <property type="entry name" value="CAROTENOID 9,10(9',10')-CLEAVAGE DIOXYGENASE 1"/>
    <property type="match status" value="1"/>
</dbReference>
<dbReference type="Pfam" id="PF03055">
    <property type="entry name" value="RPE65"/>
    <property type="match status" value="1"/>
</dbReference>
<dbReference type="Proteomes" id="UP000064967">
    <property type="component" value="Chromosome"/>
</dbReference>
<dbReference type="RefSeq" id="WP_146651124.1">
    <property type="nucleotide sequence ID" value="NZ_CP012333.1"/>
</dbReference>
<accession>A0A0K1Q1S0</accession>
<name>A0A0K1Q1S0_9BACT</name>
<proteinExistence type="inferred from homology"/>
<organism evidence="6 7">
    <name type="scientific">Labilithrix luteola</name>
    <dbReference type="NCBI Taxonomy" id="1391654"/>
    <lineage>
        <taxon>Bacteria</taxon>
        <taxon>Pseudomonadati</taxon>
        <taxon>Myxococcota</taxon>
        <taxon>Polyangia</taxon>
        <taxon>Polyangiales</taxon>
        <taxon>Labilitrichaceae</taxon>
        <taxon>Labilithrix</taxon>
    </lineage>
</organism>
<feature type="binding site" evidence="5">
    <location>
        <position position="283"/>
    </location>
    <ligand>
        <name>Fe cation</name>
        <dbReference type="ChEBI" id="CHEBI:24875"/>
        <note>catalytic</note>
    </ligand>
</feature>
<dbReference type="PATRIC" id="fig|1391654.3.peg.6465"/>
<evidence type="ECO:0000313" key="7">
    <source>
        <dbReference type="Proteomes" id="UP000064967"/>
    </source>
</evidence>
<comment type="cofactor">
    <cofactor evidence="5">
        <name>Fe(2+)</name>
        <dbReference type="ChEBI" id="CHEBI:29033"/>
    </cofactor>
    <text evidence="5">Binds 1 Fe(2+) ion per subunit.</text>
</comment>
<gene>
    <name evidence="6" type="ORF">AKJ09_06377</name>
</gene>
<evidence type="ECO:0000256" key="4">
    <source>
        <dbReference type="ARBA" id="ARBA00023004"/>
    </source>
</evidence>
<dbReference type="GO" id="GO:0046872">
    <property type="term" value="F:metal ion binding"/>
    <property type="evidence" value="ECO:0007669"/>
    <property type="project" value="UniProtKB-KW"/>
</dbReference>
<dbReference type="PANTHER" id="PTHR10543">
    <property type="entry name" value="BETA-CAROTENE DIOXYGENASE"/>
    <property type="match status" value="1"/>
</dbReference>
<dbReference type="GO" id="GO:0010436">
    <property type="term" value="F:carotenoid dioxygenase activity"/>
    <property type="evidence" value="ECO:0007669"/>
    <property type="project" value="TreeGrafter"/>
</dbReference>
<dbReference type="KEGG" id="llu:AKJ09_06377"/>
<evidence type="ECO:0000256" key="5">
    <source>
        <dbReference type="PIRSR" id="PIRSR604294-1"/>
    </source>
</evidence>
<protein>
    <submittedName>
        <fullName evidence="6">Lignostilbene-alpha,beta-dioxygenase</fullName>
    </submittedName>
</protein>
<feature type="binding site" evidence="5">
    <location>
        <position position="468"/>
    </location>
    <ligand>
        <name>Fe cation</name>
        <dbReference type="ChEBI" id="CHEBI:24875"/>
        <note>catalytic</note>
    </ligand>
</feature>
<dbReference type="OrthoDB" id="6636843at2"/>
<evidence type="ECO:0000256" key="1">
    <source>
        <dbReference type="ARBA" id="ARBA00006787"/>
    </source>
</evidence>
<keyword evidence="2 5" id="KW-0479">Metal-binding</keyword>
<keyword evidence="6" id="KW-0223">Dioxygenase</keyword>
<dbReference type="STRING" id="1391654.AKJ09_06377"/>
<evidence type="ECO:0000256" key="2">
    <source>
        <dbReference type="ARBA" id="ARBA00022723"/>
    </source>
</evidence>
<dbReference type="InterPro" id="IPR004294">
    <property type="entry name" value="Carotenoid_Oase"/>
</dbReference>
<keyword evidence="7" id="KW-1185">Reference proteome</keyword>
<keyword evidence="4 5" id="KW-0408">Iron</keyword>